<dbReference type="EMBL" id="JBHRSL010000002">
    <property type="protein sequence ID" value="MFC3051010.1"/>
    <property type="molecule type" value="Genomic_DNA"/>
</dbReference>
<evidence type="ECO:0000256" key="2">
    <source>
        <dbReference type="HAMAP-Rule" id="MF_00163"/>
    </source>
</evidence>
<protein>
    <recommendedName>
        <fullName evidence="2">Peptide deformylase-like</fullName>
    </recommendedName>
    <alternativeName>
        <fullName evidence="2">Polypeptide deformylase-like</fullName>
    </alternativeName>
</protein>
<feature type="active site" evidence="2">
    <location>
        <position position="136"/>
    </location>
</feature>
<comment type="caution">
    <text evidence="3">The sequence shown here is derived from an EMBL/GenBank/DDBJ whole genome shotgun (WGS) entry which is preliminary data.</text>
</comment>
<dbReference type="SUPFAM" id="SSF56420">
    <property type="entry name" value="Peptide deformylase"/>
    <property type="match status" value="1"/>
</dbReference>
<dbReference type="NCBIfam" id="TIGR00079">
    <property type="entry name" value="pept_deformyl"/>
    <property type="match status" value="1"/>
</dbReference>
<dbReference type="Gene3D" id="3.90.45.10">
    <property type="entry name" value="Peptide deformylase"/>
    <property type="match status" value="1"/>
</dbReference>
<evidence type="ECO:0000313" key="3">
    <source>
        <dbReference type="EMBL" id="MFC3051010.1"/>
    </source>
</evidence>
<keyword evidence="3" id="KW-0378">Hydrolase</keyword>
<proteinExistence type="inferred from homology"/>
<accession>A0ABV7D293</accession>
<dbReference type="Proteomes" id="UP001595444">
    <property type="component" value="Unassembled WGS sequence"/>
</dbReference>
<dbReference type="PIRSF" id="PIRSF004749">
    <property type="entry name" value="Pep_def"/>
    <property type="match status" value="1"/>
</dbReference>
<evidence type="ECO:0000256" key="1">
    <source>
        <dbReference type="ARBA" id="ARBA00010759"/>
    </source>
</evidence>
<dbReference type="PANTHER" id="PTHR10458:SF22">
    <property type="entry name" value="PEPTIDE DEFORMYLASE"/>
    <property type="match status" value="1"/>
</dbReference>
<sequence>MPALPLILGPDPILRKKSLPVEVVTDDTKKNIQDMLDTLYEHRAVGLGANMVGILEQIIVVDLQQEGKKSPLVCINPIITWQSDTKTTQEEASLCFPGISAEITRPDAVHVRYLDLEGKDQSLDAEGFLATVIQHEMDYLQGKTYLDHLSKIKRDILIKKMQKQLRNHSCGDPGCDHDHH</sequence>
<dbReference type="InterPro" id="IPR036821">
    <property type="entry name" value="Peptide_deformylase_sf"/>
</dbReference>
<dbReference type="RefSeq" id="WP_194212191.1">
    <property type="nucleotide sequence ID" value="NZ_CP061205.1"/>
</dbReference>
<evidence type="ECO:0000313" key="4">
    <source>
        <dbReference type="Proteomes" id="UP001595444"/>
    </source>
</evidence>
<organism evidence="3 4">
    <name type="scientific">Kordiimonas pumila</name>
    <dbReference type="NCBI Taxonomy" id="2161677"/>
    <lineage>
        <taxon>Bacteria</taxon>
        <taxon>Pseudomonadati</taxon>
        <taxon>Pseudomonadota</taxon>
        <taxon>Alphaproteobacteria</taxon>
        <taxon>Kordiimonadales</taxon>
        <taxon>Kordiimonadaceae</taxon>
        <taxon>Kordiimonas</taxon>
    </lineage>
</organism>
<dbReference type="InterPro" id="IPR023635">
    <property type="entry name" value="Peptide_deformylase"/>
</dbReference>
<comment type="caution">
    <text evidence="2">Lacks conserved residue(s) required for the propagation of feature annotation.</text>
</comment>
<dbReference type="HAMAP" id="MF_00163">
    <property type="entry name" value="Pep_deformylase"/>
    <property type="match status" value="1"/>
</dbReference>
<keyword evidence="4" id="KW-1185">Reference proteome</keyword>
<comment type="similarity">
    <text evidence="1 2">Belongs to the polypeptide deformylase family.</text>
</comment>
<dbReference type="GO" id="GO:0042586">
    <property type="term" value="F:peptide deformylase activity"/>
    <property type="evidence" value="ECO:0007669"/>
    <property type="project" value="UniProtKB-EC"/>
</dbReference>
<dbReference type="PRINTS" id="PR01576">
    <property type="entry name" value="PDEFORMYLASE"/>
</dbReference>
<gene>
    <name evidence="3" type="primary">def</name>
    <name evidence="3" type="ORF">ACFOKA_03720</name>
</gene>
<name>A0ABV7D293_9PROT</name>
<dbReference type="PANTHER" id="PTHR10458">
    <property type="entry name" value="PEPTIDE DEFORMYLASE"/>
    <property type="match status" value="1"/>
</dbReference>
<dbReference type="Pfam" id="PF01327">
    <property type="entry name" value="Pep_deformylase"/>
    <property type="match status" value="1"/>
</dbReference>
<reference evidence="4" key="1">
    <citation type="journal article" date="2019" name="Int. J. Syst. Evol. Microbiol.">
        <title>The Global Catalogue of Microorganisms (GCM) 10K type strain sequencing project: providing services to taxonomists for standard genome sequencing and annotation.</title>
        <authorList>
            <consortium name="The Broad Institute Genomics Platform"/>
            <consortium name="The Broad Institute Genome Sequencing Center for Infectious Disease"/>
            <person name="Wu L."/>
            <person name="Ma J."/>
        </authorList>
    </citation>
    <scope>NUCLEOTIDE SEQUENCE [LARGE SCALE GENOMIC DNA]</scope>
    <source>
        <strain evidence="4">KCTC 62164</strain>
    </source>
</reference>
<dbReference type="CDD" id="cd00487">
    <property type="entry name" value="Pep_deformylase"/>
    <property type="match status" value="1"/>
</dbReference>